<sequence length="235" mass="26656">MSENQNPLKPTEVRQICFDNGLIITDLQWQLLEEWADLLLNYNQEINLISRKETDLLWEKQILHCLSLPVYQEIPQGVEVCDFGTGGGFPGIILAIIRPDLHLTLVDSRQKKAAVVQQIVDDLKFSNVRVICGRGEVLGKQDEWNQRFPVITARAVAPLIDLVRWTSGLRKPESALHLLKGGEIQDEMNALSLMYSGIKISKSLIVLKGYTKFAENQKYIISINFSSETKNSDNY</sequence>
<dbReference type="Pfam" id="PF02527">
    <property type="entry name" value="GidB"/>
    <property type="match status" value="1"/>
</dbReference>
<dbReference type="NCBIfam" id="TIGR00138">
    <property type="entry name" value="rsmG_gidB"/>
    <property type="match status" value="1"/>
</dbReference>
<dbReference type="PANTHER" id="PTHR31760">
    <property type="entry name" value="S-ADENOSYL-L-METHIONINE-DEPENDENT METHYLTRANSFERASES SUPERFAMILY PROTEIN"/>
    <property type="match status" value="1"/>
</dbReference>
<gene>
    <name evidence="4" type="ORF">METZ01_LOCUS230947</name>
</gene>
<evidence type="ECO:0000256" key="3">
    <source>
        <dbReference type="ARBA" id="ARBA00022679"/>
    </source>
</evidence>
<dbReference type="AlphaFoldDB" id="A0A382GU73"/>
<reference evidence="4" key="1">
    <citation type="submission" date="2018-05" db="EMBL/GenBank/DDBJ databases">
        <authorList>
            <person name="Lanie J.A."/>
            <person name="Ng W.-L."/>
            <person name="Kazmierczak K.M."/>
            <person name="Andrzejewski T.M."/>
            <person name="Davidsen T.M."/>
            <person name="Wayne K.J."/>
            <person name="Tettelin H."/>
            <person name="Glass J.I."/>
            <person name="Rusch D."/>
            <person name="Podicherti R."/>
            <person name="Tsui H.-C.T."/>
            <person name="Winkler M.E."/>
        </authorList>
    </citation>
    <scope>NUCLEOTIDE SEQUENCE</scope>
</reference>
<organism evidence="4">
    <name type="scientific">marine metagenome</name>
    <dbReference type="NCBI Taxonomy" id="408172"/>
    <lineage>
        <taxon>unclassified sequences</taxon>
        <taxon>metagenomes</taxon>
        <taxon>ecological metagenomes</taxon>
    </lineage>
</organism>
<dbReference type="HAMAP" id="MF_00074">
    <property type="entry name" value="16SrRNA_methyltr_G"/>
    <property type="match status" value="1"/>
</dbReference>
<dbReference type="Gene3D" id="3.40.50.150">
    <property type="entry name" value="Vaccinia Virus protein VP39"/>
    <property type="match status" value="1"/>
</dbReference>
<keyword evidence="1" id="KW-0963">Cytoplasm</keyword>
<dbReference type="InterPro" id="IPR029063">
    <property type="entry name" value="SAM-dependent_MTases_sf"/>
</dbReference>
<proteinExistence type="inferred from homology"/>
<dbReference type="InterPro" id="IPR003682">
    <property type="entry name" value="rRNA_ssu_MeTfrase_G"/>
</dbReference>
<protein>
    <submittedName>
        <fullName evidence="4">Uncharacterized protein</fullName>
    </submittedName>
</protein>
<evidence type="ECO:0000256" key="2">
    <source>
        <dbReference type="ARBA" id="ARBA00022552"/>
    </source>
</evidence>
<dbReference type="PANTHER" id="PTHR31760:SF0">
    <property type="entry name" value="S-ADENOSYL-L-METHIONINE-DEPENDENT METHYLTRANSFERASES SUPERFAMILY PROTEIN"/>
    <property type="match status" value="1"/>
</dbReference>
<accession>A0A382GU73</accession>
<evidence type="ECO:0000256" key="1">
    <source>
        <dbReference type="ARBA" id="ARBA00022490"/>
    </source>
</evidence>
<dbReference type="GO" id="GO:0005829">
    <property type="term" value="C:cytosol"/>
    <property type="evidence" value="ECO:0007669"/>
    <property type="project" value="TreeGrafter"/>
</dbReference>
<name>A0A382GU73_9ZZZZ</name>
<evidence type="ECO:0000313" key="4">
    <source>
        <dbReference type="EMBL" id="SVB78093.1"/>
    </source>
</evidence>
<dbReference type="GO" id="GO:0070043">
    <property type="term" value="F:rRNA (guanine-N7-)-methyltransferase activity"/>
    <property type="evidence" value="ECO:0007669"/>
    <property type="project" value="TreeGrafter"/>
</dbReference>
<dbReference type="EMBL" id="UINC01057195">
    <property type="protein sequence ID" value="SVB78093.1"/>
    <property type="molecule type" value="Genomic_DNA"/>
</dbReference>
<keyword evidence="3" id="KW-0808">Transferase</keyword>
<dbReference type="SUPFAM" id="SSF53335">
    <property type="entry name" value="S-adenosyl-L-methionine-dependent methyltransferases"/>
    <property type="match status" value="1"/>
</dbReference>
<keyword evidence="2" id="KW-0698">rRNA processing</keyword>